<evidence type="ECO:0000313" key="1">
    <source>
        <dbReference type="EMBL" id="MCE3216391.1"/>
    </source>
</evidence>
<dbReference type="EMBL" id="JACEIK010013167">
    <property type="protein sequence ID" value="MCE3216391.1"/>
    <property type="molecule type" value="Genomic_DNA"/>
</dbReference>
<organism evidence="1 2">
    <name type="scientific">Datura stramonium</name>
    <name type="common">Jimsonweed</name>
    <name type="synonym">Common thornapple</name>
    <dbReference type="NCBI Taxonomy" id="4076"/>
    <lineage>
        <taxon>Eukaryota</taxon>
        <taxon>Viridiplantae</taxon>
        <taxon>Streptophyta</taxon>
        <taxon>Embryophyta</taxon>
        <taxon>Tracheophyta</taxon>
        <taxon>Spermatophyta</taxon>
        <taxon>Magnoliopsida</taxon>
        <taxon>eudicotyledons</taxon>
        <taxon>Gunneridae</taxon>
        <taxon>Pentapetalae</taxon>
        <taxon>asterids</taxon>
        <taxon>lamiids</taxon>
        <taxon>Solanales</taxon>
        <taxon>Solanaceae</taxon>
        <taxon>Solanoideae</taxon>
        <taxon>Datureae</taxon>
        <taxon>Datura</taxon>
    </lineage>
</organism>
<proteinExistence type="predicted"/>
<accession>A0ABS8WW17</accession>
<protein>
    <submittedName>
        <fullName evidence="1">Uncharacterized protein</fullName>
    </submittedName>
</protein>
<comment type="caution">
    <text evidence="1">The sequence shown here is derived from an EMBL/GenBank/DDBJ whole genome shotgun (WGS) entry which is preliminary data.</text>
</comment>
<gene>
    <name evidence="1" type="ORF">HAX54_006327</name>
</gene>
<sequence length="121" mass="13105">MCHATISGFGAFKWWSLQVGGDAGLVEEKWSGEGDDGATALLVSAGWRWRRKEGDLVVREIWCCSRWCATVGEKGVVSGRGGFGGRQLGGESELEVMVRACGWWFLVKEKGVVGGAAVLRR</sequence>
<dbReference type="Proteomes" id="UP000823775">
    <property type="component" value="Unassembled WGS sequence"/>
</dbReference>
<keyword evidence="2" id="KW-1185">Reference proteome</keyword>
<name>A0ABS8WW17_DATST</name>
<reference evidence="1 2" key="1">
    <citation type="journal article" date="2021" name="BMC Genomics">
        <title>Datura genome reveals duplications of psychoactive alkaloid biosynthetic genes and high mutation rate following tissue culture.</title>
        <authorList>
            <person name="Rajewski A."/>
            <person name="Carter-House D."/>
            <person name="Stajich J."/>
            <person name="Litt A."/>
        </authorList>
    </citation>
    <scope>NUCLEOTIDE SEQUENCE [LARGE SCALE GENOMIC DNA]</scope>
    <source>
        <strain evidence="1">AR-01</strain>
    </source>
</reference>
<evidence type="ECO:0000313" key="2">
    <source>
        <dbReference type="Proteomes" id="UP000823775"/>
    </source>
</evidence>